<accession>A0AAD9JC15</accession>
<feature type="transmembrane region" description="Helical" evidence="8">
    <location>
        <begin position="514"/>
        <end position="535"/>
    </location>
</feature>
<dbReference type="NCBIfam" id="TIGR01013">
    <property type="entry name" value="2a58"/>
    <property type="match status" value="1"/>
</dbReference>
<evidence type="ECO:0000256" key="1">
    <source>
        <dbReference type="ARBA" id="ARBA00004424"/>
    </source>
</evidence>
<evidence type="ECO:0000313" key="9">
    <source>
        <dbReference type="EMBL" id="KAK2150074.1"/>
    </source>
</evidence>
<feature type="transmembrane region" description="Helical" evidence="8">
    <location>
        <begin position="144"/>
        <end position="167"/>
    </location>
</feature>
<dbReference type="PANTHER" id="PTHR10010:SF46">
    <property type="entry name" value="SODIUM-DEPENDENT PHOSPHATE TRANSPORT PROTEIN 2B"/>
    <property type="match status" value="1"/>
</dbReference>
<reference evidence="9" key="1">
    <citation type="journal article" date="2023" name="Mol. Biol. Evol.">
        <title>Third-Generation Sequencing Reveals the Adaptive Role of the Epigenome in Three Deep-Sea Polychaetes.</title>
        <authorList>
            <person name="Perez M."/>
            <person name="Aroh O."/>
            <person name="Sun Y."/>
            <person name="Lan Y."/>
            <person name="Juniper S.K."/>
            <person name="Young C.R."/>
            <person name="Angers B."/>
            <person name="Qian P.Y."/>
        </authorList>
    </citation>
    <scope>NUCLEOTIDE SEQUENCE</scope>
    <source>
        <strain evidence="9">P08H-3</strain>
    </source>
</reference>
<keyword evidence="4 8" id="KW-0812">Transmembrane</keyword>
<evidence type="ECO:0000256" key="5">
    <source>
        <dbReference type="ARBA" id="ARBA00022989"/>
    </source>
</evidence>
<evidence type="ECO:0000256" key="3">
    <source>
        <dbReference type="ARBA" id="ARBA00022475"/>
    </source>
</evidence>
<protein>
    <submittedName>
        <fullName evidence="9">Uncharacterized protein</fullName>
    </submittedName>
</protein>
<keyword evidence="10" id="KW-1185">Reference proteome</keyword>
<evidence type="ECO:0000256" key="2">
    <source>
        <dbReference type="ARBA" id="ARBA00005808"/>
    </source>
</evidence>
<dbReference type="GO" id="GO:0044341">
    <property type="term" value="P:sodium-dependent phosphate transport"/>
    <property type="evidence" value="ECO:0007669"/>
    <property type="project" value="InterPro"/>
</dbReference>
<evidence type="ECO:0000256" key="8">
    <source>
        <dbReference type="SAM" id="Phobius"/>
    </source>
</evidence>
<proteinExistence type="inferred from homology"/>
<dbReference type="AlphaFoldDB" id="A0AAD9JC15"/>
<feature type="transmembrane region" description="Helical" evidence="8">
    <location>
        <begin position="366"/>
        <end position="388"/>
    </location>
</feature>
<evidence type="ECO:0000256" key="4">
    <source>
        <dbReference type="ARBA" id="ARBA00022692"/>
    </source>
</evidence>
<sequence>MTDMDQTNLDQKKMPSDEDDVEKKEWKKEETDEDKWGLVIKPTTGRTWKEKSCSERFSSVMIVILKLVILCGLLYIFICSLGLLGDAFKLLGGKKAGEAFHSNEILSNPIADLMIGVLVTVLLQSSSTTTSIVVAMVASEALPVGPAIFVIMGANIGTSVTNTIVSMGHVYDRNEFRKAFAGATVHDMFNWLNVLVLLPVEWISKSVGPWGKEQCGLLCQITEHIVKSAEGGLTTNPELLKKITKPFTHSIIMVDKKVVSLIAKNPDLSSSNLTMVKAYHCVGQEYYVESINGSCALLTREHKHAPCGFLFESVSVGRPDWEIGIYVLILSLAMLTISLVAVVKLLNSMLKGPAARIIQKFMNAKIPYPFGWLTGYIAILLGTGITILVQSSSIFTSTLTPLVGTGVLHIKRMYPLTLGANIGTTFTAILASLAIAGEGFERSMRVALCHFFFNILGVIIWYPIPTMRNVPINLAKGLGNATAKHRWFALVYILLLFFCFPAAVFALSVAGWKVSVGVLVPLFVLFIIIVIINIMQRKCPQRMTPKLRNWKWLPRPLRSLSFYDGACKACKFCRNDPSTDDTPPPNYQQSTDIESTTLGHSNQACTSDGGSTETCRL</sequence>
<evidence type="ECO:0000313" key="10">
    <source>
        <dbReference type="Proteomes" id="UP001208570"/>
    </source>
</evidence>
<gene>
    <name evidence="9" type="ORF">LSH36_425g02045</name>
</gene>
<feature type="transmembrane region" description="Helical" evidence="8">
    <location>
        <begin position="60"/>
        <end position="84"/>
    </location>
</feature>
<feature type="compositionally biased region" description="Basic and acidic residues" evidence="7">
    <location>
        <begin position="10"/>
        <end position="32"/>
    </location>
</feature>
<dbReference type="PANTHER" id="PTHR10010">
    <property type="entry name" value="SOLUTE CARRIER FAMILY 34 SODIUM PHOSPHATE , MEMBER 2-RELATED"/>
    <property type="match status" value="1"/>
</dbReference>
<dbReference type="Pfam" id="PF02690">
    <property type="entry name" value="Na_Pi_cotrans"/>
    <property type="match status" value="2"/>
</dbReference>
<comment type="caution">
    <text evidence="9">The sequence shown here is derived from an EMBL/GenBank/DDBJ whole genome shotgun (WGS) entry which is preliminary data.</text>
</comment>
<feature type="region of interest" description="Disordered" evidence="7">
    <location>
        <begin position="598"/>
        <end position="617"/>
    </location>
</feature>
<dbReference type="InterPro" id="IPR003841">
    <property type="entry name" value="Na/Pi_transpt"/>
</dbReference>
<keyword evidence="5 8" id="KW-1133">Transmembrane helix</keyword>
<keyword evidence="3" id="KW-1003">Cell membrane</keyword>
<feature type="transmembrane region" description="Helical" evidence="8">
    <location>
        <begin position="105"/>
        <end position="124"/>
    </location>
</feature>
<feature type="region of interest" description="Disordered" evidence="7">
    <location>
        <begin position="1"/>
        <end position="32"/>
    </location>
</feature>
<dbReference type="EMBL" id="JAODUP010000425">
    <property type="protein sequence ID" value="KAK2150074.1"/>
    <property type="molecule type" value="Genomic_DNA"/>
</dbReference>
<keyword evidence="6 8" id="KW-0472">Membrane</keyword>
<organism evidence="9 10">
    <name type="scientific">Paralvinella palmiformis</name>
    <dbReference type="NCBI Taxonomy" id="53620"/>
    <lineage>
        <taxon>Eukaryota</taxon>
        <taxon>Metazoa</taxon>
        <taxon>Spiralia</taxon>
        <taxon>Lophotrochozoa</taxon>
        <taxon>Annelida</taxon>
        <taxon>Polychaeta</taxon>
        <taxon>Sedentaria</taxon>
        <taxon>Canalipalpata</taxon>
        <taxon>Terebellida</taxon>
        <taxon>Terebelliformia</taxon>
        <taxon>Alvinellidae</taxon>
        <taxon>Paralvinella</taxon>
    </lineage>
</organism>
<dbReference type="GO" id="GO:0016324">
    <property type="term" value="C:apical plasma membrane"/>
    <property type="evidence" value="ECO:0007669"/>
    <property type="project" value="UniProtKB-SubCell"/>
</dbReference>
<feature type="transmembrane region" description="Helical" evidence="8">
    <location>
        <begin position="323"/>
        <end position="346"/>
    </location>
</feature>
<evidence type="ECO:0000256" key="6">
    <source>
        <dbReference type="ARBA" id="ARBA00023136"/>
    </source>
</evidence>
<comment type="subcellular location">
    <subcellularLocation>
        <location evidence="1">Apical cell membrane</location>
        <topology evidence="1">Multi-pass membrane protein</topology>
    </subcellularLocation>
</comment>
<dbReference type="GO" id="GO:0005436">
    <property type="term" value="F:sodium:phosphate symporter activity"/>
    <property type="evidence" value="ECO:0007669"/>
    <property type="project" value="InterPro"/>
</dbReference>
<feature type="transmembrane region" description="Helical" evidence="8">
    <location>
        <begin position="443"/>
        <end position="464"/>
    </location>
</feature>
<comment type="similarity">
    <text evidence="2">Belongs to the SLC34A transporter family.</text>
</comment>
<dbReference type="Proteomes" id="UP001208570">
    <property type="component" value="Unassembled WGS sequence"/>
</dbReference>
<feature type="transmembrane region" description="Helical" evidence="8">
    <location>
        <begin position="485"/>
        <end position="508"/>
    </location>
</feature>
<feature type="transmembrane region" description="Helical" evidence="8">
    <location>
        <begin position="418"/>
        <end position="437"/>
    </location>
</feature>
<name>A0AAD9JC15_9ANNE</name>
<evidence type="ECO:0000256" key="7">
    <source>
        <dbReference type="SAM" id="MobiDB-lite"/>
    </source>
</evidence>